<keyword evidence="1" id="KW-0732">Signal</keyword>
<dbReference type="Gene3D" id="3.40.190.10">
    <property type="entry name" value="Periplasmic binding protein-like II"/>
    <property type="match status" value="2"/>
</dbReference>
<dbReference type="AlphaFoldDB" id="A0A5P2VXQ4"/>
<protein>
    <submittedName>
        <fullName evidence="3">Amino acid ABC transporter substrate-binding protein</fullName>
    </submittedName>
</protein>
<dbReference type="InterPro" id="IPR001638">
    <property type="entry name" value="Solute-binding_3/MltF_N"/>
</dbReference>
<dbReference type="EMBL" id="CP023747">
    <property type="protein sequence ID" value="QEV37582.1"/>
    <property type="molecule type" value="Genomic_DNA"/>
</dbReference>
<reference evidence="3 4" key="1">
    <citation type="submission" date="2017-09" db="EMBL/GenBank/DDBJ databases">
        <title>Streptomyces genome completion.</title>
        <authorList>
            <person name="Lee N."/>
            <person name="Cho B.-K."/>
        </authorList>
    </citation>
    <scope>NUCLEOTIDE SEQUENCE [LARGE SCALE GENOMIC DNA]</scope>
    <source>
        <strain evidence="3 4">ATCC 14899</strain>
    </source>
</reference>
<dbReference type="KEGG" id="snq:CP978_02630"/>
<gene>
    <name evidence="3" type="ORF">CP978_02630</name>
</gene>
<proteinExistence type="predicted"/>
<dbReference type="Proteomes" id="UP000325763">
    <property type="component" value="Chromosome"/>
</dbReference>
<dbReference type="SMART" id="SM00062">
    <property type="entry name" value="PBPb"/>
    <property type="match status" value="1"/>
</dbReference>
<dbReference type="SUPFAM" id="SSF53850">
    <property type="entry name" value="Periplasmic binding protein-like II"/>
    <property type="match status" value="1"/>
</dbReference>
<organism evidence="3 4">
    <name type="scientific">Streptomyces nodosus</name>
    <dbReference type="NCBI Taxonomy" id="40318"/>
    <lineage>
        <taxon>Bacteria</taxon>
        <taxon>Bacillati</taxon>
        <taxon>Actinomycetota</taxon>
        <taxon>Actinomycetes</taxon>
        <taxon>Kitasatosporales</taxon>
        <taxon>Streptomycetaceae</taxon>
        <taxon>Streptomyces</taxon>
    </lineage>
</organism>
<evidence type="ECO:0000259" key="2">
    <source>
        <dbReference type="SMART" id="SM00062"/>
    </source>
</evidence>
<dbReference type="PANTHER" id="PTHR35936:SF17">
    <property type="entry name" value="ARGININE-BINDING EXTRACELLULAR PROTEIN ARTP"/>
    <property type="match status" value="1"/>
</dbReference>
<dbReference type="Pfam" id="PF00497">
    <property type="entry name" value="SBP_bac_3"/>
    <property type="match status" value="1"/>
</dbReference>
<dbReference type="CDD" id="cd13530">
    <property type="entry name" value="PBP2_peptides_like"/>
    <property type="match status" value="1"/>
</dbReference>
<evidence type="ECO:0000256" key="1">
    <source>
        <dbReference type="ARBA" id="ARBA00022729"/>
    </source>
</evidence>
<name>A0A5P2VXQ4_9ACTN</name>
<evidence type="ECO:0000313" key="3">
    <source>
        <dbReference type="EMBL" id="QEV37582.1"/>
    </source>
</evidence>
<sequence length="302" mass="31913">MSPETAPRDEVLVKKSLWRGSAAAVAAGLLALTGCSSTQGSGSAQGDHPFGDCAITKNPKVHKMDTRESGALTVAASLPYPAGYRGNTLDSVDGGYMYCLDAEIANRAGLKKIKLVNASFEALVTAKTSNFDFALWDIYDTPERRRAVDFSAPYNTYETGVLVKKGSSLTPSSIKNATVGVLAGSVQLNYVNSTLKPKQVRVFNSNDDLFNAVLAGQIDAALNDTATVMPRAANSDGKLEVIGKYPVGGNVAALFSKGSPNVKVVDQILADMKKDGTLDAIMKKWLNPILGGDPHGLPDWSA</sequence>
<evidence type="ECO:0000313" key="4">
    <source>
        <dbReference type="Proteomes" id="UP000325763"/>
    </source>
</evidence>
<accession>A0A5P2VXQ4</accession>
<dbReference type="PANTHER" id="PTHR35936">
    <property type="entry name" value="MEMBRANE-BOUND LYTIC MUREIN TRANSGLYCOSYLASE F"/>
    <property type="match status" value="1"/>
</dbReference>
<feature type="domain" description="Solute-binding protein family 3/N-terminal" evidence="2">
    <location>
        <begin position="71"/>
        <end position="289"/>
    </location>
</feature>